<protein>
    <submittedName>
        <fullName evidence="2">Uncharacterized protein</fullName>
    </submittedName>
</protein>
<name>A0A4D6MSS1_VIGUN</name>
<reference evidence="2 3" key="1">
    <citation type="submission" date="2019-04" db="EMBL/GenBank/DDBJ databases">
        <title>An improved genome assembly and genetic linkage map for asparagus bean, Vigna unguiculata ssp. sesquipedialis.</title>
        <authorList>
            <person name="Xia Q."/>
            <person name="Zhang R."/>
            <person name="Dong Y."/>
        </authorList>
    </citation>
    <scope>NUCLEOTIDE SEQUENCE [LARGE SCALE GENOMIC DNA]</scope>
    <source>
        <tissue evidence="2">Leaf</tissue>
    </source>
</reference>
<gene>
    <name evidence="2" type="ORF">DEO72_LG8g1697</name>
</gene>
<keyword evidence="1" id="KW-1133">Transmembrane helix</keyword>
<keyword evidence="3" id="KW-1185">Reference proteome</keyword>
<accession>A0A4D6MSS1</accession>
<evidence type="ECO:0000313" key="2">
    <source>
        <dbReference type="EMBL" id="QCE03672.1"/>
    </source>
</evidence>
<evidence type="ECO:0000256" key="1">
    <source>
        <dbReference type="SAM" id="Phobius"/>
    </source>
</evidence>
<keyword evidence="1" id="KW-0812">Transmembrane</keyword>
<sequence>MEFKLFQEQAKQVHKDVKKCYSPQIAPSNNVDRIASTCLKTHNRLDNAFATILIILMHVFASTIVMQHHIWCKIMQ</sequence>
<evidence type="ECO:0000313" key="3">
    <source>
        <dbReference type="Proteomes" id="UP000501690"/>
    </source>
</evidence>
<dbReference type="AlphaFoldDB" id="A0A4D6MSS1"/>
<organism evidence="2 3">
    <name type="scientific">Vigna unguiculata</name>
    <name type="common">Cowpea</name>
    <dbReference type="NCBI Taxonomy" id="3917"/>
    <lineage>
        <taxon>Eukaryota</taxon>
        <taxon>Viridiplantae</taxon>
        <taxon>Streptophyta</taxon>
        <taxon>Embryophyta</taxon>
        <taxon>Tracheophyta</taxon>
        <taxon>Spermatophyta</taxon>
        <taxon>Magnoliopsida</taxon>
        <taxon>eudicotyledons</taxon>
        <taxon>Gunneridae</taxon>
        <taxon>Pentapetalae</taxon>
        <taxon>rosids</taxon>
        <taxon>fabids</taxon>
        <taxon>Fabales</taxon>
        <taxon>Fabaceae</taxon>
        <taxon>Papilionoideae</taxon>
        <taxon>50 kb inversion clade</taxon>
        <taxon>NPAAA clade</taxon>
        <taxon>indigoferoid/millettioid clade</taxon>
        <taxon>Phaseoleae</taxon>
        <taxon>Vigna</taxon>
    </lineage>
</organism>
<keyword evidence="1" id="KW-0472">Membrane</keyword>
<proteinExistence type="predicted"/>
<dbReference type="Proteomes" id="UP000501690">
    <property type="component" value="Linkage Group LG8"/>
</dbReference>
<dbReference type="EMBL" id="CP039352">
    <property type="protein sequence ID" value="QCE03672.1"/>
    <property type="molecule type" value="Genomic_DNA"/>
</dbReference>
<feature type="transmembrane region" description="Helical" evidence="1">
    <location>
        <begin position="48"/>
        <end position="66"/>
    </location>
</feature>